<name>A0AAD3CR25_9STRA</name>
<dbReference type="Proteomes" id="UP001054902">
    <property type="component" value="Unassembled WGS sequence"/>
</dbReference>
<proteinExistence type="predicted"/>
<evidence type="ECO:0000313" key="2">
    <source>
        <dbReference type="EMBL" id="GFH50308.1"/>
    </source>
</evidence>
<keyword evidence="3" id="KW-1185">Reference proteome</keyword>
<dbReference type="EMBL" id="BLLK01000038">
    <property type="protein sequence ID" value="GFH50308.1"/>
    <property type="molecule type" value="Genomic_DNA"/>
</dbReference>
<feature type="domain" description="MEKHLA" evidence="1">
    <location>
        <begin position="28"/>
        <end position="177"/>
    </location>
</feature>
<comment type="caution">
    <text evidence="2">The sequence shown here is derived from an EMBL/GenBank/DDBJ whole genome shotgun (WGS) entry which is preliminary data.</text>
</comment>
<dbReference type="AlphaFoldDB" id="A0AAD3CR25"/>
<evidence type="ECO:0000313" key="3">
    <source>
        <dbReference type="Proteomes" id="UP001054902"/>
    </source>
</evidence>
<evidence type="ECO:0000259" key="1">
    <source>
        <dbReference type="Pfam" id="PF08670"/>
    </source>
</evidence>
<dbReference type="InterPro" id="IPR013978">
    <property type="entry name" value="MEKHLA"/>
</dbReference>
<protein>
    <recommendedName>
        <fullName evidence="1">MEKHLA domain-containing protein</fullName>
    </recommendedName>
</protein>
<sequence>MTSTKYESIFEIPKLEDGITCDGRDMITHVKYLDASLTKLTGKGIYERMNIDRASIGSTDENIYNAICQNERYVLISHGTQESPIYNFGNVACLNAFARSWDEHCAMPSTECVISKSQDEALRIELMQNVTDFGFVDGDYRGYRIRGDGKFIRLYECCVWNCYDENDIYIGQAALFDRDISPVVDNTDD</sequence>
<reference evidence="2 3" key="1">
    <citation type="journal article" date="2021" name="Sci. Rep.">
        <title>The genome of the diatom Chaetoceros tenuissimus carries an ancient integrated fragment of an extant virus.</title>
        <authorList>
            <person name="Hongo Y."/>
            <person name="Kimura K."/>
            <person name="Takaki Y."/>
            <person name="Yoshida Y."/>
            <person name="Baba S."/>
            <person name="Kobayashi G."/>
            <person name="Nagasaki K."/>
            <person name="Hano T."/>
            <person name="Tomaru Y."/>
        </authorList>
    </citation>
    <scope>NUCLEOTIDE SEQUENCE [LARGE SCALE GENOMIC DNA]</scope>
    <source>
        <strain evidence="2 3">NIES-3715</strain>
    </source>
</reference>
<dbReference type="Pfam" id="PF08670">
    <property type="entry name" value="MEKHLA"/>
    <property type="match status" value="1"/>
</dbReference>
<accession>A0AAD3CR25</accession>
<gene>
    <name evidence="2" type="ORF">CTEN210_06784</name>
</gene>
<organism evidence="2 3">
    <name type="scientific">Chaetoceros tenuissimus</name>
    <dbReference type="NCBI Taxonomy" id="426638"/>
    <lineage>
        <taxon>Eukaryota</taxon>
        <taxon>Sar</taxon>
        <taxon>Stramenopiles</taxon>
        <taxon>Ochrophyta</taxon>
        <taxon>Bacillariophyta</taxon>
        <taxon>Coscinodiscophyceae</taxon>
        <taxon>Chaetocerotophycidae</taxon>
        <taxon>Chaetocerotales</taxon>
        <taxon>Chaetocerotaceae</taxon>
        <taxon>Chaetoceros</taxon>
    </lineage>
</organism>